<reference evidence="2" key="1">
    <citation type="journal article" date="2023" name="Insect Mol. Biol.">
        <title>Genome sequencing provides insights into the evolution of gene families encoding plant cell wall-degrading enzymes in longhorned beetles.</title>
        <authorList>
            <person name="Shin N.R."/>
            <person name="Okamura Y."/>
            <person name="Kirsch R."/>
            <person name="Pauchet Y."/>
        </authorList>
    </citation>
    <scope>NUCLEOTIDE SEQUENCE</scope>
    <source>
        <strain evidence="2">RBIC_L_NR</strain>
    </source>
</reference>
<dbReference type="AlphaFoldDB" id="A0AAV8YXB7"/>
<protein>
    <recommendedName>
        <fullName evidence="4">LEAFY</fullName>
    </recommendedName>
</protein>
<proteinExistence type="predicted"/>
<evidence type="ECO:0008006" key="4">
    <source>
        <dbReference type="Google" id="ProtNLM"/>
    </source>
</evidence>
<dbReference type="EMBL" id="JANEYF010001862">
    <property type="protein sequence ID" value="KAJ8955661.1"/>
    <property type="molecule type" value="Genomic_DNA"/>
</dbReference>
<feature type="region of interest" description="Disordered" evidence="1">
    <location>
        <begin position="1"/>
        <end position="59"/>
    </location>
</feature>
<evidence type="ECO:0000313" key="2">
    <source>
        <dbReference type="EMBL" id="KAJ8955661.1"/>
    </source>
</evidence>
<accession>A0AAV8YXB7</accession>
<evidence type="ECO:0000256" key="1">
    <source>
        <dbReference type="SAM" id="MobiDB-lite"/>
    </source>
</evidence>
<keyword evidence="3" id="KW-1185">Reference proteome</keyword>
<evidence type="ECO:0000313" key="3">
    <source>
        <dbReference type="Proteomes" id="UP001162156"/>
    </source>
</evidence>
<sequence length="59" mass="6568">MQNLGQLAKTKMVLAEKNSENARNGRRSRGPSPNGHVQAESTSEDESTGKRLLPFWKTK</sequence>
<dbReference type="Proteomes" id="UP001162156">
    <property type="component" value="Unassembled WGS sequence"/>
</dbReference>
<name>A0AAV8YXB7_9CUCU</name>
<comment type="caution">
    <text evidence="2">The sequence shown here is derived from an EMBL/GenBank/DDBJ whole genome shotgun (WGS) entry which is preliminary data.</text>
</comment>
<gene>
    <name evidence="2" type="ORF">NQ314_006858</name>
</gene>
<organism evidence="2 3">
    <name type="scientific">Rhamnusium bicolor</name>
    <dbReference type="NCBI Taxonomy" id="1586634"/>
    <lineage>
        <taxon>Eukaryota</taxon>
        <taxon>Metazoa</taxon>
        <taxon>Ecdysozoa</taxon>
        <taxon>Arthropoda</taxon>
        <taxon>Hexapoda</taxon>
        <taxon>Insecta</taxon>
        <taxon>Pterygota</taxon>
        <taxon>Neoptera</taxon>
        <taxon>Endopterygota</taxon>
        <taxon>Coleoptera</taxon>
        <taxon>Polyphaga</taxon>
        <taxon>Cucujiformia</taxon>
        <taxon>Chrysomeloidea</taxon>
        <taxon>Cerambycidae</taxon>
        <taxon>Lepturinae</taxon>
        <taxon>Rhagiini</taxon>
        <taxon>Rhamnusium</taxon>
    </lineage>
</organism>